<sequence length="179" mass="20607">MWRRIPSTYKQLGSDRKGKAKSLWSRCANQRKCDLRIRWTLLASGTTIDTLPMRCHFTTPSNVSAFQIPDEKDQLIELQATVNLATVHDFAFLNFMLLSRYGKNVKVEYRGSELEFQSKELAQSLSLTCFVNVVQIYMSGHGGDDFEEMSSQDLADSIQEMHVKKRCGRIIYFVMTLLH</sequence>
<protein>
    <submittedName>
        <fullName evidence="1">Uncharacterized protein</fullName>
    </submittedName>
</protein>
<evidence type="ECO:0000313" key="2">
    <source>
        <dbReference type="Proteomes" id="UP001163321"/>
    </source>
</evidence>
<dbReference type="EMBL" id="CM047591">
    <property type="protein sequence ID" value="KAI9918719.1"/>
    <property type="molecule type" value="Genomic_DNA"/>
</dbReference>
<organism evidence="1 2">
    <name type="scientific">Peronosclerospora sorghi</name>
    <dbReference type="NCBI Taxonomy" id="230839"/>
    <lineage>
        <taxon>Eukaryota</taxon>
        <taxon>Sar</taxon>
        <taxon>Stramenopiles</taxon>
        <taxon>Oomycota</taxon>
        <taxon>Peronosporomycetes</taxon>
        <taxon>Peronosporales</taxon>
        <taxon>Peronosporaceae</taxon>
        <taxon>Peronosclerospora</taxon>
    </lineage>
</organism>
<gene>
    <name evidence="1" type="ORF">PsorP6_011680</name>
</gene>
<proteinExistence type="predicted"/>
<evidence type="ECO:0000313" key="1">
    <source>
        <dbReference type="EMBL" id="KAI9918719.1"/>
    </source>
</evidence>
<reference evidence="1 2" key="1">
    <citation type="journal article" date="2022" name="bioRxiv">
        <title>The genome of the oomycete Peronosclerospora sorghi, a cosmopolitan pathogen of maize and sorghum, is inflated with dispersed pseudogenes.</title>
        <authorList>
            <person name="Fletcher K."/>
            <person name="Martin F."/>
            <person name="Isakeit T."/>
            <person name="Cavanaugh K."/>
            <person name="Magill C."/>
            <person name="Michelmore R."/>
        </authorList>
    </citation>
    <scope>NUCLEOTIDE SEQUENCE [LARGE SCALE GENOMIC DNA]</scope>
    <source>
        <strain evidence="1">P6</strain>
    </source>
</reference>
<dbReference type="Proteomes" id="UP001163321">
    <property type="component" value="Chromosome 12"/>
</dbReference>
<name>A0ACC0WIY6_9STRA</name>
<keyword evidence="2" id="KW-1185">Reference proteome</keyword>
<accession>A0ACC0WIY6</accession>
<comment type="caution">
    <text evidence="1">The sequence shown here is derived from an EMBL/GenBank/DDBJ whole genome shotgun (WGS) entry which is preliminary data.</text>
</comment>